<dbReference type="InterPro" id="IPR045314">
    <property type="entry name" value="bZIP_plant_GBF1"/>
</dbReference>
<evidence type="ECO:0000313" key="9">
    <source>
        <dbReference type="EMBL" id="EPS60120.1"/>
    </source>
</evidence>
<evidence type="ECO:0000256" key="5">
    <source>
        <dbReference type="ARBA" id="ARBA00023242"/>
    </source>
</evidence>
<dbReference type="Pfam" id="PF00170">
    <property type="entry name" value="bZIP_1"/>
    <property type="match status" value="1"/>
</dbReference>
<keyword evidence="3" id="KW-0238">DNA-binding</keyword>
<reference evidence="9 10" key="1">
    <citation type="journal article" date="2013" name="BMC Genomics">
        <title>The miniature genome of a carnivorous plant Genlisea aurea contains a low number of genes and short non-coding sequences.</title>
        <authorList>
            <person name="Leushkin E.V."/>
            <person name="Sutormin R.A."/>
            <person name="Nabieva E.R."/>
            <person name="Penin A.A."/>
            <person name="Kondrashov A.S."/>
            <person name="Logacheva M.D."/>
        </authorList>
    </citation>
    <scope>NUCLEOTIDE SEQUENCE [LARGE SCALE GENOMIC DNA]</scope>
</reference>
<keyword evidence="4" id="KW-0804">Transcription</keyword>
<evidence type="ECO:0000259" key="8">
    <source>
        <dbReference type="PROSITE" id="PS50217"/>
    </source>
</evidence>
<dbReference type="GO" id="GO:0005634">
    <property type="term" value="C:nucleus"/>
    <property type="evidence" value="ECO:0007669"/>
    <property type="project" value="UniProtKB-SubCell"/>
</dbReference>
<sequence>ISNLSTNVEDEGNQLSVVDERKRRRMKSNRESARRSRMRKQRHLDELWSQVLRLRTENNHLLDKLNHVTQSHDRIVQENEKLKDEASDLHQMLMDIQFCNIFTCISDFEDMSCNLTHLAAAST</sequence>
<dbReference type="InterPro" id="IPR044521">
    <property type="entry name" value="AtbZIP8/43"/>
</dbReference>
<evidence type="ECO:0000313" key="10">
    <source>
        <dbReference type="Proteomes" id="UP000015453"/>
    </source>
</evidence>
<evidence type="ECO:0000256" key="2">
    <source>
        <dbReference type="ARBA" id="ARBA00023015"/>
    </source>
</evidence>
<organism evidence="9 10">
    <name type="scientific">Genlisea aurea</name>
    <dbReference type="NCBI Taxonomy" id="192259"/>
    <lineage>
        <taxon>Eukaryota</taxon>
        <taxon>Viridiplantae</taxon>
        <taxon>Streptophyta</taxon>
        <taxon>Embryophyta</taxon>
        <taxon>Tracheophyta</taxon>
        <taxon>Spermatophyta</taxon>
        <taxon>Magnoliopsida</taxon>
        <taxon>eudicotyledons</taxon>
        <taxon>Gunneridae</taxon>
        <taxon>Pentapetalae</taxon>
        <taxon>asterids</taxon>
        <taxon>lamiids</taxon>
        <taxon>Lamiales</taxon>
        <taxon>Lentibulariaceae</taxon>
        <taxon>Genlisea</taxon>
    </lineage>
</organism>
<dbReference type="PROSITE" id="PS50217">
    <property type="entry name" value="BZIP"/>
    <property type="match status" value="1"/>
</dbReference>
<evidence type="ECO:0000256" key="3">
    <source>
        <dbReference type="ARBA" id="ARBA00023125"/>
    </source>
</evidence>
<feature type="region of interest" description="Disordered" evidence="7">
    <location>
        <begin position="1"/>
        <end position="38"/>
    </location>
</feature>
<dbReference type="PANTHER" id="PTHR46324">
    <property type="entry name" value="BASIC LEUCINE ZIPPER 43-RELATED"/>
    <property type="match status" value="1"/>
</dbReference>
<keyword evidence="2" id="KW-0805">Transcription regulation</keyword>
<feature type="non-terminal residue" evidence="9">
    <location>
        <position position="1"/>
    </location>
</feature>
<feature type="domain" description="BZIP" evidence="8">
    <location>
        <begin position="19"/>
        <end position="82"/>
    </location>
</feature>
<evidence type="ECO:0000256" key="1">
    <source>
        <dbReference type="ARBA" id="ARBA00004123"/>
    </source>
</evidence>
<dbReference type="InterPro" id="IPR004827">
    <property type="entry name" value="bZIP"/>
</dbReference>
<dbReference type="Gene3D" id="1.20.5.170">
    <property type="match status" value="1"/>
</dbReference>
<dbReference type="EMBL" id="AUSU01007804">
    <property type="protein sequence ID" value="EPS60120.1"/>
    <property type="molecule type" value="Genomic_DNA"/>
</dbReference>
<dbReference type="PROSITE" id="PS00036">
    <property type="entry name" value="BZIP_BASIC"/>
    <property type="match status" value="1"/>
</dbReference>
<comment type="subcellular location">
    <subcellularLocation>
        <location evidence="1">Nucleus</location>
    </subcellularLocation>
</comment>
<accession>S8BZT5</accession>
<dbReference type="FunFam" id="1.20.5.170:FF:000020">
    <property type="entry name" value="BZIP transcription factor"/>
    <property type="match status" value="1"/>
</dbReference>
<protein>
    <recommendedName>
        <fullName evidence="8">BZIP domain-containing protein</fullName>
    </recommendedName>
</protein>
<feature type="non-terminal residue" evidence="9">
    <location>
        <position position="123"/>
    </location>
</feature>
<dbReference type="SUPFAM" id="SSF57959">
    <property type="entry name" value="Leucine zipper domain"/>
    <property type="match status" value="1"/>
</dbReference>
<evidence type="ECO:0000256" key="4">
    <source>
        <dbReference type="ARBA" id="ARBA00023163"/>
    </source>
</evidence>
<keyword evidence="5" id="KW-0539">Nucleus</keyword>
<dbReference type="PANTHER" id="PTHR46324:SF26">
    <property type="entry name" value="OS02G0728001 PROTEIN"/>
    <property type="match status" value="1"/>
</dbReference>
<name>S8BZT5_9LAMI</name>
<keyword evidence="10" id="KW-1185">Reference proteome</keyword>
<comment type="caution">
    <text evidence="9">The sequence shown here is derived from an EMBL/GenBank/DDBJ whole genome shotgun (WGS) entry which is preliminary data.</text>
</comment>
<dbReference type="GO" id="GO:0003677">
    <property type="term" value="F:DNA binding"/>
    <property type="evidence" value="ECO:0007669"/>
    <property type="project" value="UniProtKB-KW"/>
</dbReference>
<dbReference type="AlphaFoldDB" id="S8BZT5"/>
<evidence type="ECO:0000256" key="7">
    <source>
        <dbReference type="SAM" id="MobiDB-lite"/>
    </source>
</evidence>
<dbReference type="Proteomes" id="UP000015453">
    <property type="component" value="Unassembled WGS sequence"/>
</dbReference>
<dbReference type="GO" id="GO:0003700">
    <property type="term" value="F:DNA-binding transcription factor activity"/>
    <property type="evidence" value="ECO:0007669"/>
    <property type="project" value="InterPro"/>
</dbReference>
<dbReference type="CDD" id="cd14702">
    <property type="entry name" value="bZIP_plant_GBF1"/>
    <property type="match status" value="1"/>
</dbReference>
<dbReference type="GO" id="GO:0046983">
    <property type="term" value="F:protein dimerization activity"/>
    <property type="evidence" value="ECO:0007669"/>
    <property type="project" value="UniProtKB-ARBA"/>
</dbReference>
<feature type="coiled-coil region" evidence="6">
    <location>
        <begin position="65"/>
        <end position="92"/>
    </location>
</feature>
<dbReference type="InterPro" id="IPR046347">
    <property type="entry name" value="bZIP_sf"/>
</dbReference>
<dbReference type="OrthoDB" id="551672at2759"/>
<gene>
    <name evidence="9" type="ORF">M569_14683</name>
</gene>
<keyword evidence="6" id="KW-0175">Coiled coil</keyword>
<proteinExistence type="predicted"/>
<dbReference type="SMART" id="SM00338">
    <property type="entry name" value="BRLZ"/>
    <property type="match status" value="1"/>
</dbReference>
<evidence type="ECO:0000256" key="6">
    <source>
        <dbReference type="SAM" id="Coils"/>
    </source>
</evidence>